<gene>
    <name evidence="6" type="primary">lptE</name>
    <name evidence="7" type="ORF">HNR48_003221</name>
</gene>
<evidence type="ECO:0000256" key="2">
    <source>
        <dbReference type="ARBA" id="ARBA00023136"/>
    </source>
</evidence>
<dbReference type="GO" id="GO:0009279">
    <property type="term" value="C:cell outer membrane"/>
    <property type="evidence" value="ECO:0007669"/>
    <property type="project" value="UniProtKB-SubCell"/>
</dbReference>
<dbReference type="InParanoid" id="A0A7X0JX71"/>
<comment type="subunit">
    <text evidence="6">Component of the lipopolysaccharide transport and assembly complex. Interacts with LptD.</text>
</comment>
<comment type="caution">
    <text evidence="7">The sequence shown here is derived from an EMBL/GenBank/DDBJ whole genome shotgun (WGS) entry which is preliminary data.</text>
</comment>
<accession>A0A7X0JX71</accession>
<organism evidence="7 8">
    <name type="scientific">Pseudoteredinibacter isoporae</name>
    <dbReference type="NCBI Taxonomy" id="570281"/>
    <lineage>
        <taxon>Bacteria</taxon>
        <taxon>Pseudomonadati</taxon>
        <taxon>Pseudomonadota</taxon>
        <taxon>Gammaproteobacteria</taxon>
        <taxon>Cellvibrionales</taxon>
        <taxon>Cellvibrionaceae</taxon>
        <taxon>Pseudoteredinibacter</taxon>
    </lineage>
</organism>
<comment type="subcellular location">
    <subcellularLocation>
        <location evidence="6">Cell outer membrane</location>
        <topology evidence="6">Lipid-anchor</topology>
    </subcellularLocation>
</comment>
<keyword evidence="2 6" id="KW-0472">Membrane</keyword>
<evidence type="ECO:0000256" key="1">
    <source>
        <dbReference type="ARBA" id="ARBA00022729"/>
    </source>
</evidence>
<dbReference type="GO" id="GO:0001530">
    <property type="term" value="F:lipopolysaccharide binding"/>
    <property type="evidence" value="ECO:0007669"/>
    <property type="project" value="TreeGrafter"/>
</dbReference>
<name>A0A7X0JX71_9GAMM</name>
<reference evidence="7 8" key="1">
    <citation type="submission" date="2020-08" db="EMBL/GenBank/DDBJ databases">
        <title>Genomic Encyclopedia of Type Strains, Phase IV (KMG-IV): sequencing the most valuable type-strain genomes for metagenomic binning, comparative biology and taxonomic classification.</title>
        <authorList>
            <person name="Goeker M."/>
        </authorList>
    </citation>
    <scope>NUCLEOTIDE SEQUENCE [LARGE SCALE GENOMIC DNA]</scope>
    <source>
        <strain evidence="7 8">DSM 22368</strain>
    </source>
</reference>
<keyword evidence="1 6" id="KW-0732">Signal</keyword>
<comment type="similarity">
    <text evidence="6">Belongs to the LptE lipoprotein family.</text>
</comment>
<dbReference type="PANTHER" id="PTHR38098">
    <property type="entry name" value="LPS-ASSEMBLY LIPOPROTEIN LPTE"/>
    <property type="match status" value="1"/>
</dbReference>
<keyword evidence="3 6" id="KW-0564">Palmitate</keyword>
<dbReference type="AlphaFoldDB" id="A0A7X0JX71"/>
<dbReference type="InterPro" id="IPR007485">
    <property type="entry name" value="LPS_assembly_LptE"/>
</dbReference>
<dbReference type="GO" id="GO:1990351">
    <property type="term" value="C:transporter complex"/>
    <property type="evidence" value="ECO:0007669"/>
    <property type="project" value="TreeGrafter"/>
</dbReference>
<protein>
    <recommendedName>
        <fullName evidence="6">LPS-assembly lipoprotein LptE</fullName>
    </recommendedName>
</protein>
<keyword evidence="5 6" id="KW-0449">Lipoprotein</keyword>
<dbReference type="Pfam" id="PF04390">
    <property type="entry name" value="LptE"/>
    <property type="match status" value="1"/>
</dbReference>
<dbReference type="EMBL" id="JACHHT010000002">
    <property type="protein sequence ID" value="MBB6522936.1"/>
    <property type="molecule type" value="Genomic_DNA"/>
</dbReference>
<comment type="function">
    <text evidence="6">Together with LptD, is involved in the assembly of lipopolysaccharide (LPS) at the surface of the outer membrane. Required for the proper assembly of LptD. Binds LPS and may serve as the LPS recognition site at the outer membrane.</text>
</comment>
<evidence type="ECO:0000256" key="4">
    <source>
        <dbReference type="ARBA" id="ARBA00023237"/>
    </source>
</evidence>
<sequence length="171" mass="19363">MKSFVQVSMITGLVLLMAACGWQLRGQVELGKDIGTLYVSSPDAELLRDLKQALRRNDIALSDSNAEADYNLSLQTMRFDRRTAAVGSQILAAEYELNMQVDYQIAQLKTEEGKKPYVDGARASTIRSYAYDPNNTLGKDQEERQLRREMRSEIVQQILRRLALISQSNED</sequence>
<evidence type="ECO:0000313" key="8">
    <source>
        <dbReference type="Proteomes" id="UP000528457"/>
    </source>
</evidence>
<evidence type="ECO:0000256" key="5">
    <source>
        <dbReference type="ARBA" id="ARBA00023288"/>
    </source>
</evidence>
<evidence type="ECO:0000256" key="3">
    <source>
        <dbReference type="ARBA" id="ARBA00023139"/>
    </source>
</evidence>
<dbReference type="FunCoup" id="A0A7X0JX71">
    <property type="interactions" value="41"/>
</dbReference>
<dbReference type="HAMAP" id="MF_01186">
    <property type="entry name" value="LPS_assembly_LptE"/>
    <property type="match status" value="1"/>
</dbReference>
<evidence type="ECO:0000313" key="7">
    <source>
        <dbReference type="EMBL" id="MBB6522936.1"/>
    </source>
</evidence>
<keyword evidence="4 6" id="KW-0998">Cell outer membrane</keyword>
<dbReference type="Gene3D" id="3.30.160.150">
    <property type="entry name" value="Lipoprotein like domain"/>
    <property type="match status" value="1"/>
</dbReference>
<evidence type="ECO:0000256" key="6">
    <source>
        <dbReference type="HAMAP-Rule" id="MF_01186"/>
    </source>
</evidence>
<dbReference type="GO" id="GO:0015920">
    <property type="term" value="P:lipopolysaccharide transport"/>
    <property type="evidence" value="ECO:0007669"/>
    <property type="project" value="TreeGrafter"/>
</dbReference>
<dbReference type="PANTHER" id="PTHR38098:SF1">
    <property type="entry name" value="LPS-ASSEMBLY LIPOPROTEIN LPTE"/>
    <property type="match status" value="1"/>
</dbReference>
<dbReference type="Proteomes" id="UP000528457">
    <property type="component" value="Unassembled WGS sequence"/>
</dbReference>
<dbReference type="PROSITE" id="PS51257">
    <property type="entry name" value="PROKAR_LIPOPROTEIN"/>
    <property type="match status" value="1"/>
</dbReference>
<keyword evidence="8" id="KW-1185">Reference proteome</keyword>
<dbReference type="RefSeq" id="WP_166843247.1">
    <property type="nucleotide sequence ID" value="NZ_JAAONY010000002.1"/>
</dbReference>
<proteinExistence type="inferred from homology"/>
<dbReference type="GO" id="GO:0043165">
    <property type="term" value="P:Gram-negative-bacterium-type cell outer membrane assembly"/>
    <property type="evidence" value="ECO:0007669"/>
    <property type="project" value="UniProtKB-UniRule"/>
</dbReference>